<feature type="binding site" evidence="13">
    <location>
        <position position="88"/>
    </location>
    <ligand>
        <name>a menaquinol</name>
        <dbReference type="ChEBI" id="CHEBI:18151"/>
    </ligand>
</feature>
<dbReference type="InterPro" id="IPR024717">
    <property type="entry name" value="NapC/NirT/NrfH"/>
</dbReference>
<evidence type="ECO:0000259" key="16">
    <source>
        <dbReference type="Pfam" id="PF03264"/>
    </source>
</evidence>
<feature type="binding site" description="axial binding residue" evidence="14">
    <location>
        <position position="170"/>
    </location>
    <ligand>
        <name>heme</name>
        <dbReference type="ChEBI" id="CHEBI:30413"/>
        <label>2</label>
    </ligand>
    <ligandPart>
        <name>Fe</name>
        <dbReference type="ChEBI" id="CHEBI:18248"/>
    </ligandPart>
</feature>
<feature type="binding site" description="axial binding residue" evidence="14">
    <location>
        <position position="130"/>
    </location>
    <ligand>
        <name>heme</name>
        <dbReference type="ChEBI" id="CHEBI:30413"/>
        <label>3</label>
    </ligand>
    <ligandPart>
        <name>Fe</name>
        <dbReference type="ChEBI" id="CHEBI:18248"/>
    </ligandPart>
</feature>
<dbReference type="GO" id="GO:0019333">
    <property type="term" value="P:denitrification pathway"/>
    <property type="evidence" value="ECO:0007669"/>
    <property type="project" value="InterPro"/>
</dbReference>
<keyword evidence="8 12" id="KW-0249">Electron transport</keyword>
<comment type="subcellular location">
    <subcellularLocation>
        <location evidence="1">Cell membrane</location>
        <topology evidence="1">Single-pass membrane protein</topology>
    </subcellularLocation>
</comment>
<comment type="caution">
    <text evidence="17">The sequence shown here is derived from an EMBL/GenBank/DDBJ whole genome shotgun (WGS) entry which is preliminary data.</text>
</comment>
<feature type="domain" description="NapC/NirT cytochrome c N-terminal" evidence="16">
    <location>
        <begin position="19"/>
        <end position="170"/>
    </location>
</feature>
<feature type="binding site" description="axial binding residue" evidence="14">
    <location>
        <position position="165"/>
    </location>
    <ligand>
        <name>heme</name>
        <dbReference type="ChEBI" id="CHEBI:30413"/>
        <label>4</label>
    </ligand>
    <ligandPart>
        <name>Fe</name>
        <dbReference type="ChEBI" id="CHEBI:18248"/>
    </ligandPart>
</feature>
<dbReference type="OrthoDB" id="9791652at2"/>
<evidence type="ECO:0000313" key="17">
    <source>
        <dbReference type="EMBL" id="RIH79421.1"/>
    </source>
</evidence>
<keyword evidence="4" id="KW-1003">Cell membrane</keyword>
<evidence type="ECO:0000256" key="5">
    <source>
        <dbReference type="ARBA" id="ARBA00022617"/>
    </source>
</evidence>
<keyword evidence="5 12" id="KW-0349">Heme</keyword>
<dbReference type="RefSeq" id="WP_119316487.1">
    <property type="nucleotide sequence ID" value="NZ_QXDL01000247.1"/>
</dbReference>
<evidence type="ECO:0000256" key="8">
    <source>
        <dbReference type="ARBA" id="ARBA00022982"/>
    </source>
</evidence>
<comment type="PTM">
    <text evidence="12">Binds 4 heme groups per subunit.</text>
</comment>
<accession>A0A399EAS2</accession>
<keyword evidence="7 12" id="KW-0479">Metal-binding</keyword>
<keyword evidence="11 15" id="KW-0472">Membrane</keyword>
<dbReference type="InterPro" id="IPR036280">
    <property type="entry name" value="Multihaem_cyt_sf"/>
</dbReference>
<gene>
    <name evidence="17" type="primary">nrfH</name>
    <name evidence="17" type="ORF">Mterra_03598</name>
</gene>
<comment type="cofactor">
    <cofactor evidence="13">
        <name>heme</name>
        <dbReference type="ChEBI" id="CHEBI:30413"/>
    </cofactor>
    <text evidence="13">Binds 4 heme groups per subunit.</text>
</comment>
<keyword evidence="9 15" id="KW-1133">Transmembrane helix</keyword>
<evidence type="ECO:0000256" key="15">
    <source>
        <dbReference type="SAM" id="Phobius"/>
    </source>
</evidence>
<dbReference type="InterPro" id="IPR051174">
    <property type="entry name" value="Cytochrome_c-type_ET"/>
</dbReference>
<evidence type="ECO:0000256" key="10">
    <source>
        <dbReference type="ARBA" id="ARBA00023004"/>
    </source>
</evidence>
<keyword evidence="18" id="KW-1185">Reference proteome</keyword>
<proteinExistence type="inferred from homology"/>
<dbReference type="InterPro" id="IPR038266">
    <property type="entry name" value="NapC/NirT_cytc_sf"/>
</dbReference>
<evidence type="ECO:0000256" key="7">
    <source>
        <dbReference type="ARBA" id="ARBA00022723"/>
    </source>
</evidence>
<feature type="binding site" description="covalent" evidence="13">
    <location>
        <position position="52"/>
    </location>
    <ligand>
        <name>heme</name>
        <dbReference type="ChEBI" id="CHEBI:30413"/>
        <label>1</label>
    </ligand>
</feature>
<evidence type="ECO:0000256" key="12">
    <source>
        <dbReference type="PIRNR" id="PIRNR000013"/>
    </source>
</evidence>
<feature type="binding site" description="covalent" evidence="13">
    <location>
        <position position="129"/>
    </location>
    <ligand>
        <name>heme</name>
        <dbReference type="ChEBI" id="CHEBI:30413"/>
        <label>3</label>
    </ligand>
</feature>
<reference evidence="17 18" key="1">
    <citation type="submission" date="2018-08" db="EMBL/GenBank/DDBJ databases">
        <title>Meiothermus terrae DSM 26712 genome sequencing project.</title>
        <authorList>
            <person name="Da Costa M.S."/>
            <person name="Albuquerque L."/>
            <person name="Raposo P."/>
            <person name="Froufe H.J.C."/>
            <person name="Barroso C.S."/>
            <person name="Egas C."/>
        </authorList>
    </citation>
    <scope>NUCLEOTIDE SEQUENCE [LARGE SCALE GENOMIC DNA]</scope>
    <source>
        <strain evidence="17 18">DSM 26712</strain>
    </source>
</reference>
<feature type="transmembrane region" description="Helical" evidence="15">
    <location>
        <begin position="12"/>
        <end position="34"/>
    </location>
</feature>
<feature type="binding site" description="covalent" evidence="13">
    <location>
        <position position="79"/>
    </location>
    <ligand>
        <name>heme</name>
        <dbReference type="ChEBI" id="CHEBI:30413"/>
        <label>2</label>
    </ligand>
</feature>
<evidence type="ECO:0000256" key="9">
    <source>
        <dbReference type="ARBA" id="ARBA00022989"/>
    </source>
</evidence>
<feature type="binding site" description="covalent" evidence="13">
    <location>
        <position position="126"/>
    </location>
    <ligand>
        <name>heme</name>
        <dbReference type="ChEBI" id="CHEBI:30413"/>
        <label>3</label>
    </ligand>
</feature>
<evidence type="ECO:0000256" key="4">
    <source>
        <dbReference type="ARBA" id="ARBA00022475"/>
    </source>
</evidence>
<feature type="binding site" description="covalent" evidence="13">
    <location>
        <position position="76"/>
    </location>
    <ligand>
        <name>heme</name>
        <dbReference type="ChEBI" id="CHEBI:30413"/>
        <label>2</label>
    </ligand>
</feature>
<dbReference type="PANTHER" id="PTHR30333:SF1">
    <property type="entry name" value="CYTOCHROME C-TYPE PROTEIN NAPC"/>
    <property type="match status" value="1"/>
</dbReference>
<evidence type="ECO:0000256" key="3">
    <source>
        <dbReference type="ARBA" id="ARBA00022448"/>
    </source>
</evidence>
<dbReference type="Proteomes" id="UP000265715">
    <property type="component" value="Unassembled WGS sequence"/>
</dbReference>
<dbReference type="PIRSF" id="PIRSF000013">
    <property type="entry name" value="4_hem_cytochrm_NapC"/>
    <property type="match status" value="1"/>
</dbReference>
<feature type="binding site" description="covalent" evidence="13">
    <location>
        <position position="55"/>
    </location>
    <ligand>
        <name>heme</name>
        <dbReference type="ChEBI" id="CHEBI:30413"/>
        <label>1</label>
    </ligand>
</feature>
<dbReference type="AlphaFoldDB" id="A0A399EAS2"/>
<dbReference type="GO" id="GO:0022900">
    <property type="term" value="P:electron transport chain"/>
    <property type="evidence" value="ECO:0007669"/>
    <property type="project" value="InterPro"/>
</dbReference>
<evidence type="ECO:0000256" key="11">
    <source>
        <dbReference type="ARBA" id="ARBA00023136"/>
    </source>
</evidence>
<sequence length="172" mass="18770">MRQGWSRLSQWLRRGGVVVVAAGLVGVLGGAGLYTARHAEALSYLSNDPKACVNCHIMREVYDGWQKASHHHVAVCVDCHLPHDFIGKYLTKVEHGWNHSRAFTMQDFHEPIQIGRRSAAVVEHNCVQCHQGLIGGVLQAQTAFQDAHAGFQSAGDGSFGCVHCHRGVGHGE</sequence>
<evidence type="ECO:0000256" key="6">
    <source>
        <dbReference type="ARBA" id="ARBA00022692"/>
    </source>
</evidence>
<organism evidence="17 18">
    <name type="scientific">Calidithermus terrae</name>
    <dbReference type="NCBI Taxonomy" id="1408545"/>
    <lineage>
        <taxon>Bacteria</taxon>
        <taxon>Thermotogati</taxon>
        <taxon>Deinococcota</taxon>
        <taxon>Deinococci</taxon>
        <taxon>Thermales</taxon>
        <taxon>Thermaceae</taxon>
        <taxon>Calidithermus</taxon>
    </lineage>
</organism>
<dbReference type="InterPro" id="IPR005126">
    <property type="entry name" value="NapC/NirT_cyt_c_N"/>
</dbReference>
<evidence type="ECO:0000256" key="2">
    <source>
        <dbReference type="ARBA" id="ARBA00007395"/>
    </source>
</evidence>
<keyword evidence="10 12" id="KW-0408">Iron</keyword>
<evidence type="ECO:0000256" key="14">
    <source>
        <dbReference type="PIRSR" id="PIRSR000013-2"/>
    </source>
</evidence>
<protein>
    <recommendedName>
        <fullName evidence="12">Cytochrome c-type protein</fullName>
    </recommendedName>
</protein>
<dbReference type="InterPro" id="IPR017571">
    <property type="entry name" value="NrfH"/>
</dbReference>
<dbReference type="Gene3D" id="1.10.3820.10">
    <property type="entry name" value="Di-heme elbow motif domain"/>
    <property type="match status" value="1"/>
</dbReference>
<dbReference type="GO" id="GO:0009055">
    <property type="term" value="F:electron transfer activity"/>
    <property type="evidence" value="ECO:0007669"/>
    <property type="project" value="TreeGrafter"/>
</dbReference>
<dbReference type="GO" id="GO:0020037">
    <property type="term" value="F:heme binding"/>
    <property type="evidence" value="ECO:0007669"/>
    <property type="project" value="InterPro"/>
</dbReference>
<dbReference type="SUPFAM" id="SSF48695">
    <property type="entry name" value="Multiheme cytochromes"/>
    <property type="match status" value="1"/>
</dbReference>
<dbReference type="GO" id="GO:0046872">
    <property type="term" value="F:metal ion binding"/>
    <property type="evidence" value="ECO:0007669"/>
    <property type="project" value="UniProtKB-KW"/>
</dbReference>
<name>A0A399EAS2_9DEIN</name>
<dbReference type="Pfam" id="PF03264">
    <property type="entry name" value="Cytochrom_NNT"/>
    <property type="match status" value="1"/>
</dbReference>
<feature type="binding site" description="covalent" evidence="13">
    <location>
        <position position="164"/>
    </location>
    <ligand>
        <name>heme</name>
        <dbReference type="ChEBI" id="CHEBI:30413"/>
        <label>4</label>
    </ligand>
</feature>
<dbReference type="PANTHER" id="PTHR30333">
    <property type="entry name" value="CYTOCHROME C-TYPE PROTEIN"/>
    <property type="match status" value="1"/>
</dbReference>
<comment type="similarity">
    <text evidence="2">Belongs to the NapC/NirT/NrfH family.</text>
</comment>
<keyword evidence="3 12" id="KW-0813">Transport</keyword>
<evidence type="ECO:0000256" key="13">
    <source>
        <dbReference type="PIRSR" id="PIRSR000013-1"/>
    </source>
</evidence>
<dbReference type="GO" id="GO:0005886">
    <property type="term" value="C:plasma membrane"/>
    <property type="evidence" value="ECO:0007669"/>
    <property type="project" value="UniProtKB-SubCell"/>
</dbReference>
<feature type="binding site" description="covalent" evidence="13">
    <location>
        <position position="161"/>
    </location>
    <ligand>
        <name>heme</name>
        <dbReference type="ChEBI" id="CHEBI:30413"/>
        <label>4</label>
    </ligand>
</feature>
<evidence type="ECO:0000256" key="1">
    <source>
        <dbReference type="ARBA" id="ARBA00004162"/>
    </source>
</evidence>
<dbReference type="NCBIfam" id="TIGR03153">
    <property type="entry name" value="cytochr_NrfH"/>
    <property type="match status" value="1"/>
</dbReference>
<dbReference type="GO" id="GO:0009061">
    <property type="term" value="P:anaerobic respiration"/>
    <property type="evidence" value="ECO:0007669"/>
    <property type="project" value="TreeGrafter"/>
</dbReference>
<keyword evidence="6 15" id="KW-0812">Transmembrane</keyword>
<evidence type="ECO:0000313" key="18">
    <source>
        <dbReference type="Proteomes" id="UP000265715"/>
    </source>
</evidence>
<feature type="binding site" description="axial binding residue" evidence="14">
    <location>
        <position position="58"/>
    </location>
    <ligand>
        <name>heme</name>
        <dbReference type="ChEBI" id="CHEBI:30413"/>
        <label>1</label>
    </ligand>
    <ligandPart>
        <name>Fe</name>
        <dbReference type="ChEBI" id="CHEBI:18248"/>
    </ligandPart>
</feature>
<dbReference type="EMBL" id="QXDL01000247">
    <property type="protein sequence ID" value="RIH79421.1"/>
    <property type="molecule type" value="Genomic_DNA"/>
</dbReference>
<feature type="binding site" description="axial binding residue" evidence="14">
    <location>
        <position position="80"/>
    </location>
    <ligand>
        <name>heme</name>
        <dbReference type="ChEBI" id="CHEBI:30413"/>
        <label>2</label>
    </ligand>
    <ligandPart>
        <name>Fe</name>
        <dbReference type="ChEBI" id="CHEBI:18248"/>
    </ligandPart>
</feature>